<protein>
    <submittedName>
        <fullName evidence="2">YgjV family protein</fullName>
    </submittedName>
</protein>
<accession>A0ABZ0MRB0</accession>
<dbReference type="RefSeq" id="WP_305737511.1">
    <property type="nucleotide sequence ID" value="NZ_CP137744.1"/>
</dbReference>
<organism evidence="2 3">
    <name type="scientific">Kosakonia sacchari</name>
    <dbReference type="NCBI Taxonomy" id="1158459"/>
    <lineage>
        <taxon>Bacteria</taxon>
        <taxon>Pseudomonadati</taxon>
        <taxon>Pseudomonadota</taxon>
        <taxon>Gammaproteobacteria</taxon>
        <taxon>Enterobacterales</taxon>
        <taxon>Enterobacteriaceae</taxon>
        <taxon>Kosakonia</taxon>
    </lineage>
</organism>
<sequence>MMSAFWLSQMLAGFSFIFDLLAFQFARRQITLAILAASTSLLAIHFCLLNAPVAASLMALAACRYLTAIMTTARKMKNGFIVATCLCSALSWQHSTDVLPLLGSLLMTSAAFHPAAKSMRRLTLCGSGCWLVNNMVIGSPVAVAMESAFILSTLVSYWRLTRQAE</sequence>
<dbReference type="Proteomes" id="UP001302368">
    <property type="component" value="Chromosome"/>
</dbReference>
<feature type="transmembrane region" description="Helical" evidence="1">
    <location>
        <begin position="32"/>
        <end position="63"/>
    </location>
</feature>
<dbReference type="InterPro" id="IPR019629">
    <property type="entry name" value="Uncharacterised_HI1736/YgjV"/>
</dbReference>
<dbReference type="Pfam" id="PF10688">
    <property type="entry name" value="Imp-YgjV"/>
    <property type="match status" value="1"/>
</dbReference>
<evidence type="ECO:0000313" key="3">
    <source>
        <dbReference type="Proteomes" id="UP001302368"/>
    </source>
</evidence>
<reference evidence="2 3" key="1">
    <citation type="submission" date="2023-10" db="EMBL/GenBank/DDBJ databases">
        <title>Genome sequencing of the isolated polysaccharide-producing bacterium Kosakonia sacchari KS2022.</title>
        <authorList>
            <person name="Yi X."/>
        </authorList>
    </citation>
    <scope>NUCLEOTIDE SEQUENCE [LARGE SCALE GENOMIC DNA]</scope>
    <source>
        <strain evidence="2 3">KS2022</strain>
    </source>
</reference>
<keyword evidence="1" id="KW-0472">Membrane</keyword>
<proteinExistence type="predicted"/>
<gene>
    <name evidence="2" type="ORF">Q8Y70_23255</name>
</gene>
<dbReference type="EMBL" id="CP137744">
    <property type="protein sequence ID" value="WOZ77421.1"/>
    <property type="molecule type" value="Genomic_DNA"/>
</dbReference>
<evidence type="ECO:0000256" key="1">
    <source>
        <dbReference type="SAM" id="Phobius"/>
    </source>
</evidence>
<feature type="transmembrane region" description="Helical" evidence="1">
    <location>
        <begin position="136"/>
        <end position="158"/>
    </location>
</feature>
<feature type="transmembrane region" description="Helical" evidence="1">
    <location>
        <begin position="75"/>
        <end position="92"/>
    </location>
</feature>
<keyword evidence="3" id="KW-1185">Reference proteome</keyword>
<keyword evidence="1" id="KW-0812">Transmembrane</keyword>
<keyword evidence="1" id="KW-1133">Transmembrane helix</keyword>
<name>A0ABZ0MRB0_9ENTR</name>
<evidence type="ECO:0000313" key="2">
    <source>
        <dbReference type="EMBL" id="WOZ77421.1"/>
    </source>
</evidence>